<evidence type="ECO:0000256" key="6">
    <source>
        <dbReference type="RuleBase" id="RU363076"/>
    </source>
</evidence>
<keyword evidence="6" id="KW-1003">Cell membrane</keyword>
<dbReference type="InterPro" id="IPR045214">
    <property type="entry name" value="Surf1/Surf4"/>
</dbReference>
<evidence type="ECO:0000256" key="1">
    <source>
        <dbReference type="ARBA" id="ARBA00004370"/>
    </source>
</evidence>
<feature type="transmembrane region" description="Helical" evidence="6">
    <location>
        <begin position="231"/>
        <end position="252"/>
    </location>
</feature>
<name>A0A5B8C4S5_9MICO</name>
<dbReference type="GO" id="GO:0005886">
    <property type="term" value="C:plasma membrane"/>
    <property type="evidence" value="ECO:0007669"/>
    <property type="project" value="UniProtKB-SubCell"/>
</dbReference>
<comment type="subcellular location">
    <subcellularLocation>
        <location evidence="6">Cell membrane</location>
        <topology evidence="6">Multi-pass membrane protein</topology>
    </subcellularLocation>
    <subcellularLocation>
        <location evidence="1">Membrane</location>
    </subcellularLocation>
</comment>
<dbReference type="OrthoDB" id="9807214at2"/>
<keyword evidence="4 6" id="KW-1133">Transmembrane helix</keyword>
<dbReference type="AlphaFoldDB" id="A0A5B8C4S5"/>
<reference evidence="8 9" key="1">
    <citation type="submission" date="2019-05" db="EMBL/GenBank/DDBJ databases">
        <title>Georgenia *** sp. nov., and Georgenia *** sp. nov., isolated from the intestinal contents of plateau pika (Ochotona curzoniae) in the Qinghai-Tibet plateau of China.</title>
        <authorList>
            <person name="Tian Z."/>
        </authorList>
    </citation>
    <scope>NUCLEOTIDE SEQUENCE [LARGE SCALE GENOMIC DNA]</scope>
    <source>
        <strain evidence="8 9">Z443</strain>
    </source>
</reference>
<sequence>MSAPTTGRYAFLTTPRWLSLIALMVAVSLACVLLGRWQWSRFEERSADSRQVNAVYDASPEPLMEALPTLTVRPGDEWRPVELTGHYVDDATVVLRNRPVDGNAAAHLVTPFVASGGGGNGLVVVVDRGWIAADRADELGADLPAPPSGEVRLTGRLRLAEDPAGRARPTGQMYTLAPEEVLASAAEVTDLTEVAGLPVLDGHVLAAKESPAPPQPLGGYARPAFNYGMNLSYTIQWGLFSVAALGAVVVLARREAADRSGRGPVRTLSRAEFEEDLEVYQQLRATTALPGGSGVSGGSGARLDPAEQQGRDRVIEAAGPEVERD</sequence>
<keyword evidence="5 6" id="KW-0472">Membrane</keyword>
<dbReference type="EMBL" id="CP040915">
    <property type="protein sequence ID" value="QDC24421.1"/>
    <property type="molecule type" value="Genomic_DNA"/>
</dbReference>
<dbReference type="InterPro" id="IPR002994">
    <property type="entry name" value="Surf1/Shy1"/>
</dbReference>
<keyword evidence="3 6" id="KW-0812">Transmembrane</keyword>
<comment type="similarity">
    <text evidence="2 6">Belongs to the SURF1 family.</text>
</comment>
<dbReference type="RefSeq" id="WP_139927863.1">
    <property type="nucleotide sequence ID" value="NZ_CP040915.1"/>
</dbReference>
<dbReference type="KEGG" id="gyu:FE374_07090"/>
<feature type="compositionally biased region" description="Gly residues" evidence="7">
    <location>
        <begin position="291"/>
        <end position="300"/>
    </location>
</feature>
<protein>
    <recommendedName>
        <fullName evidence="6">SURF1-like protein</fullName>
    </recommendedName>
</protein>
<dbReference type="PANTHER" id="PTHR23427">
    <property type="entry name" value="SURFEIT LOCUS PROTEIN"/>
    <property type="match status" value="1"/>
</dbReference>
<organism evidence="8 9">
    <name type="scientific">Georgenia yuyongxinii</name>
    <dbReference type="NCBI Taxonomy" id="2589797"/>
    <lineage>
        <taxon>Bacteria</taxon>
        <taxon>Bacillati</taxon>
        <taxon>Actinomycetota</taxon>
        <taxon>Actinomycetes</taxon>
        <taxon>Micrococcales</taxon>
        <taxon>Bogoriellaceae</taxon>
        <taxon>Georgenia</taxon>
    </lineage>
</organism>
<evidence type="ECO:0000256" key="4">
    <source>
        <dbReference type="ARBA" id="ARBA00022989"/>
    </source>
</evidence>
<feature type="region of interest" description="Disordered" evidence="7">
    <location>
        <begin position="288"/>
        <end position="325"/>
    </location>
</feature>
<feature type="transmembrane region" description="Helical" evidence="6">
    <location>
        <begin position="17"/>
        <end position="35"/>
    </location>
</feature>
<dbReference type="Proteomes" id="UP000314616">
    <property type="component" value="Chromosome"/>
</dbReference>
<evidence type="ECO:0000256" key="7">
    <source>
        <dbReference type="SAM" id="MobiDB-lite"/>
    </source>
</evidence>
<evidence type="ECO:0000313" key="8">
    <source>
        <dbReference type="EMBL" id="QDC24421.1"/>
    </source>
</evidence>
<evidence type="ECO:0000256" key="2">
    <source>
        <dbReference type="ARBA" id="ARBA00007165"/>
    </source>
</evidence>
<dbReference type="PANTHER" id="PTHR23427:SF2">
    <property type="entry name" value="SURFEIT LOCUS PROTEIN 1"/>
    <property type="match status" value="1"/>
</dbReference>
<dbReference type="Pfam" id="PF02104">
    <property type="entry name" value="SURF1"/>
    <property type="match status" value="1"/>
</dbReference>
<dbReference type="PROSITE" id="PS50895">
    <property type="entry name" value="SURF1"/>
    <property type="match status" value="1"/>
</dbReference>
<dbReference type="CDD" id="cd06662">
    <property type="entry name" value="SURF1"/>
    <property type="match status" value="1"/>
</dbReference>
<evidence type="ECO:0000256" key="3">
    <source>
        <dbReference type="ARBA" id="ARBA00022692"/>
    </source>
</evidence>
<evidence type="ECO:0000256" key="5">
    <source>
        <dbReference type="ARBA" id="ARBA00023136"/>
    </source>
</evidence>
<proteinExistence type="inferred from homology"/>
<evidence type="ECO:0000313" key="9">
    <source>
        <dbReference type="Proteomes" id="UP000314616"/>
    </source>
</evidence>
<gene>
    <name evidence="8" type="ORF">FE374_07090</name>
</gene>
<feature type="compositionally biased region" description="Basic and acidic residues" evidence="7">
    <location>
        <begin position="309"/>
        <end position="325"/>
    </location>
</feature>
<accession>A0A5B8C4S5</accession>